<dbReference type="AlphaFoldDB" id="A0A1I0P234"/>
<keyword evidence="2" id="KW-1185">Reference proteome</keyword>
<accession>A0A1I0P234</accession>
<evidence type="ECO:0000313" key="1">
    <source>
        <dbReference type="EMBL" id="SEW08105.1"/>
    </source>
</evidence>
<evidence type="ECO:0000313" key="2">
    <source>
        <dbReference type="Proteomes" id="UP000199310"/>
    </source>
</evidence>
<dbReference type="EMBL" id="FOJG01000001">
    <property type="protein sequence ID" value="SEW08105.1"/>
    <property type="molecule type" value="Genomic_DNA"/>
</dbReference>
<sequence>MVIKIEQCTFALLIMGNCLQDVIFIVYNNEYIKFQN</sequence>
<organism evidence="1 2">
    <name type="scientific">Chitinophaga arvensicola</name>
    <dbReference type="NCBI Taxonomy" id="29529"/>
    <lineage>
        <taxon>Bacteria</taxon>
        <taxon>Pseudomonadati</taxon>
        <taxon>Bacteroidota</taxon>
        <taxon>Chitinophagia</taxon>
        <taxon>Chitinophagales</taxon>
        <taxon>Chitinophagaceae</taxon>
        <taxon>Chitinophaga</taxon>
    </lineage>
</organism>
<proteinExistence type="predicted"/>
<reference evidence="2" key="1">
    <citation type="submission" date="2016-10" db="EMBL/GenBank/DDBJ databases">
        <authorList>
            <person name="Varghese N."/>
            <person name="Submissions S."/>
        </authorList>
    </citation>
    <scope>NUCLEOTIDE SEQUENCE [LARGE SCALE GENOMIC DNA]</scope>
    <source>
        <strain evidence="2">DSM 3695</strain>
    </source>
</reference>
<dbReference type="Proteomes" id="UP000199310">
    <property type="component" value="Unassembled WGS sequence"/>
</dbReference>
<protein>
    <submittedName>
        <fullName evidence="1">Uncharacterized protein</fullName>
    </submittedName>
</protein>
<gene>
    <name evidence="1" type="ORF">SAMN04488122_0509</name>
</gene>
<dbReference type="STRING" id="29529.SAMN04488122_0509"/>
<name>A0A1I0P234_9BACT</name>